<feature type="compositionally biased region" description="Basic and acidic residues" evidence="1">
    <location>
        <begin position="11"/>
        <end position="22"/>
    </location>
</feature>
<feature type="compositionally biased region" description="Polar residues" evidence="1">
    <location>
        <begin position="38"/>
        <end position="48"/>
    </location>
</feature>
<sequence length="70" mass="7693">MSRVLNPGVWERGKTLNPELRDNALTTSTEIEPPFRSTAVTRQANNAKPSHRRPPGAHLHSLDPVDTVPG</sequence>
<name>A0A5B0SEJ1_PUCGR</name>
<dbReference type="Proteomes" id="UP000325313">
    <property type="component" value="Unassembled WGS sequence"/>
</dbReference>
<organism evidence="2 3">
    <name type="scientific">Puccinia graminis f. sp. tritici</name>
    <dbReference type="NCBI Taxonomy" id="56615"/>
    <lineage>
        <taxon>Eukaryota</taxon>
        <taxon>Fungi</taxon>
        <taxon>Dikarya</taxon>
        <taxon>Basidiomycota</taxon>
        <taxon>Pucciniomycotina</taxon>
        <taxon>Pucciniomycetes</taxon>
        <taxon>Pucciniales</taxon>
        <taxon>Pucciniaceae</taxon>
        <taxon>Puccinia</taxon>
    </lineage>
</organism>
<accession>A0A5B0SEJ1</accession>
<dbReference type="AlphaFoldDB" id="A0A5B0SEJ1"/>
<evidence type="ECO:0000256" key="1">
    <source>
        <dbReference type="SAM" id="MobiDB-lite"/>
    </source>
</evidence>
<dbReference type="EMBL" id="VDEP01000037">
    <property type="protein sequence ID" value="KAA1135899.1"/>
    <property type="molecule type" value="Genomic_DNA"/>
</dbReference>
<feature type="region of interest" description="Disordered" evidence="1">
    <location>
        <begin position="1"/>
        <end position="70"/>
    </location>
</feature>
<reference evidence="2 3" key="1">
    <citation type="submission" date="2019-05" db="EMBL/GenBank/DDBJ databases">
        <title>Emergence of the Ug99 lineage of the wheat stem rust pathogen through somatic hybridization.</title>
        <authorList>
            <person name="Li F."/>
            <person name="Upadhyaya N.M."/>
            <person name="Sperschneider J."/>
            <person name="Matny O."/>
            <person name="Nguyen-Phuc H."/>
            <person name="Mago R."/>
            <person name="Raley C."/>
            <person name="Miller M.E."/>
            <person name="Silverstein K.A.T."/>
            <person name="Henningsen E."/>
            <person name="Hirsch C.D."/>
            <person name="Visser B."/>
            <person name="Pretorius Z.A."/>
            <person name="Steffenson B.J."/>
            <person name="Schwessinger B."/>
            <person name="Dodds P.N."/>
            <person name="Figueroa M."/>
        </authorList>
    </citation>
    <scope>NUCLEOTIDE SEQUENCE [LARGE SCALE GENOMIC DNA]</scope>
    <source>
        <strain evidence="2 3">Ug99</strain>
    </source>
</reference>
<proteinExistence type="predicted"/>
<protein>
    <submittedName>
        <fullName evidence="2">Uncharacterized protein</fullName>
    </submittedName>
</protein>
<evidence type="ECO:0000313" key="3">
    <source>
        <dbReference type="Proteomes" id="UP000325313"/>
    </source>
</evidence>
<evidence type="ECO:0000313" key="2">
    <source>
        <dbReference type="EMBL" id="KAA1135899.1"/>
    </source>
</evidence>
<comment type="caution">
    <text evidence="2">The sequence shown here is derived from an EMBL/GenBank/DDBJ whole genome shotgun (WGS) entry which is preliminary data.</text>
</comment>
<gene>
    <name evidence="2" type="ORF">PGTUg99_031971</name>
</gene>